<feature type="compositionally biased region" description="Polar residues" evidence="1">
    <location>
        <begin position="650"/>
        <end position="664"/>
    </location>
</feature>
<feature type="region of interest" description="Disordered" evidence="1">
    <location>
        <begin position="876"/>
        <end position="896"/>
    </location>
</feature>
<feature type="region of interest" description="Disordered" evidence="1">
    <location>
        <begin position="698"/>
        <end position="718"/>
    </location>
</feature>
<dbReference type="EMBL" id="JAWDGP010001180">
    <property type="protein sequence ID" value="KAK3793720.1"/>
    <property type="molecule type" value="Genomic_DNA"/>
</dbReference>
<feature type="region of interest" description="Disordered" evidence="1">
    <location>
        <begin position="650"/>
        <end position="672"/>
    </location>
</feature>
<proteinExistence type="predicted"/>
<name>A0AAE1ATY4_9GAST</name>
<accession>A0AAE1ATY4</accession>
<feature type="compositionally biased region" description="Basic and acidic residues" evidence="1">
    <location>
        <begin position="458"/>
        <end position="473"/>
    </location>
</feature>
<feature type="compositionally biased region" description="Basic and acidic residues" evidence="1">
    <location>
        <begin position="574"/>
        <end position="591"/>
    </location>
</feature>
<evidence type="ECO:0000313" key="3">
    <source>
        <dbReference type="Proteomes" id="UP001283361"/>
    </source>
</evidence>
<feature type="region of interest" description="Disordered" evidence="1">
    <location>
        <begin position="574"/>
        <end position="613"/>
    </location>
</feature>
<feature type="compositionally biased region" description="Basic residues" evidence="1">
    <location>
        <begin position="882"/>
        <end position="892"/>
    </location>
</feature>
<dbReference type="AlphaFoldDB" id="A0AAE1ATY4"/>
<protein>
    <submittedName>
        <fullName evidence="2">Uncharacterized protein</fullName>
    </submittedName>
</protein>
<sequence>MPTSSQALHRLRAGDSTHNTTPCFDPDWLRLDLLQAAGGMDEASYALLQRPNLPALGSVHSHNDQVISALAKANKQRSASVQLFKGKHRLANNVAKSFSYCSMTPATDSDSMGQVCNLFSDFQLSKRIKAPDISALGESPRQPSYQVPQTHTEIIEATDNPSALHYPPVLLSDSVHTWPVPPPIETGVNQGNKSIATACKYEIAPSAVVHKPHLRSSYGNGRLKQAIPQNHHQPRSVTRCAGGDGSTLAQVRLVDHTQSSLGRYGADGAQSMEKDVNGACGVLTFNTKKGRHEWTLVNTLSSSKMGTLTGNRRKPSRRRVKYALPSGLWVSPYELMERQQKEKENSRQRSLPSILDFSLRFGKGVQVTGLLDVCGRQLDLPGASSSPVLHPAEQVAQIPGVEVHIPPLGFPSHREWCSWNCADSQTDGTGTGSCPDSETSGHERQCLLTTPTTSWGADVKKKPDIKQDQESEQGKTSAADNEILASYGQNKRRIHETVDNSCDKVTARNLKESKIVESWEQDKEAAVGNSEGLGVSEQVITDTCGGNIACQSNHQGNMRDADIAIHGSFSPCRRRETDRLEASQSSLDKRSRPTHLGVADQESLDLPNLSRPHSSSCCGEESIDKFYNIIRGASSGACGPTLGKTQTFKGNPGTNTSGNASRQVSCPVPREGDVSTTGIGKIGSLVIPPPYPKSGAKKIPADYPSSDESPPIDELSMKSSNGTRLLRRYNPPVLRMRTKLPPPDPSKLCFKSNIPGCTHAEILQCLESKFPDIEVTSLQYDPIHLQDYRDPLNFGQRFKCMWLFTLTPESDASQLLLRGFRLRGQRMNIRRADDVYAEEKRSFSLCCEMLSRGLMVEGIDQQGLNRSFHNNNVYRKAERKPARGSKRSKVRKLSSPAAVKAVLPLKKRS</sequence>
<gene>
    <name evidence="2" type="ORF">RRG08_006542</name>
</gene>
<organism evidence="2 3">
    <name type="scientific">Elysia crispata</name>
    <name type="common">lettuce slug</name>
    <dbReference type="NCBI Taxonomy" id="231223"/>
    <lineage>
        <taxon>Eukaryota</taxon>
        <taxon>Metazoa</taxon>
        <taxon>Spiralia</taxon>
        <taxon>Lophotrochozoa</taxon>
        <taxon>Mollusca</taxon>
        <taxon>Gastropoda</taxon>
        <taxon>Heterobranchia</taxon>
        <taxon>Euthyneura</taxon>
        <taxon>Panpulmonata</taxon>
        <taxon>Sacoglossa</taxon>
        <taxon>Placobranchoidea</taxon>
        <taxon>Plakobranchidae</taxon>
        <taxon>Elysia</taxon>
    </lineage>
</organism>
<feature type="region of interest" description="Disordered" evidence="1">
    <location>
        <begin position="452"/>
        <end position="482"/>
    </location>
</feature>
<reference evidence="2" key="1">
    <citation type="journal article" date="2023" name="G3 (Bethesda)">
        <title>A reference genome for the long-term kleptoplast-retaining sea slug Elysia crispata morphotype clarki.</title>
        <authorList>
            <person name="Eastman K.E."/>
            <person name="Pendleton A.L."/>
            <person name="Shaikh M.A."/>
            <person name="Suttiyut T."/>
            <person name="Ogas R."/>
            <person name="Tomko P."/>
            <person name="Gavelis G."/>
            <person name="Widhalm J.R."/>
            <person name="Wisecaver J.H."/>
        </authorList>
    </citation>
    <scope>NUCLEOTIDE SEQUENCE</scope>
    <source>
        <strain evidence="2">ECLA1</strain>
    </source>
</reference>
<dbReference type="Proteomes" id="UP001283361">
    <property type="component" value="Unassembled WGS sequence"/>
</dbReference>
<comment type="caution">
    <text evidence="2">The sequence shown here is derived from an EMBL/GenBank/DDBJ whole genome shotgun (WGS) entry which is preliminary data.</text>
</comment>
<evidence type="ECO:0000256" key="1">
    <source>
        <dbReference type="SAM" id="MobiDB-lite"/>
    </source>
</evidence>
<evidence type="ECO:0000313" key="2">
    <source>
        <dbReference type="EMBL" id="KAK3793720.1"/>
    </source>
</evidence>
<keyword evidence="3" id="KW-1185">Reference proteome</keyword>